<name>A0ABS8VDI5_DATST</name>
<dbReference type="InterPro" id="IPR032675">
    <property type="entry name" value="LRR_dom_sf"/>
</dbReference>
<dbReference type="Gene3D" id="3.80.10.10">
    <property type="entry name" value="Ribonuclease Inhibitor"/>
    <property type="match status" value="1"/>
</dbReference>
<comment type="caution">
    <text evidence="1">The sequence shown here is derived from an EMBL/GenBank/DDBJ whole genome shotgun (WGS) entry which is preliminary data.</text>
</comment>
<dbReference type="SUPFAM" id="SSF52058">
    <property type="entry name" value="L domain-like"/>
    <property type="match status" value="1"/>
</dbReference>
<protein>
    <submittedName>
        <fullName evidence="1">Uncharacterized protein</fullName>
    </submittedName>
</protein>
<evidence type="ECO:0000313" key="2">
    <source>
        <dbReference type="Proteomes" id="UP000823775"/>
    </source>
</evidence>
<organism evidence="1 2">
    <name type="scientific">Datura stramonium</name>
    <name type="common">Jimsonweed</name>
    <name type="synonym">Common thornapple</name>
    <dbReference type="NCBI Taxonomy" id="4076"/>
    <lineage>
        <taxon>Eukaryota</taxon>
        <taxon>Viridiplantae</taxon>
        <taxon>Streptophyta</taxon>
        <taxon>Embryophyta</taxon>
        <taxon>Tracheophyta</taxon>
        <taxon>Spermatophyta</taxon>
        <taxon>Magnoliopsida</taxon>
        <taxon>eudicotyledons</taxon>
        <taxon>Gunneridae</taxon>
        <taxon>Pentapetalae</taxon>
        <taxon>asterids</taxon>
        <taxon>lamiids</taxon>
        <taxon>Solanales</taxon>
        <taxon>Solanaceae</taxon>
        <taxon>Solanoideae</taxon>
        <taxon>Datureae</taxon>
        <taxon>Datura</taxon>
    </lineage>
</organism>
<evidence type="ECO:0000313" key="1">
    <source>
        <dbReference type="EMBL" id="MCD9645266.1"/>
    </source>
</evidence>
<sequence>MFNITTMQIIDLTQNNLIGNEFIRTVPRELANLIKLITLHLGAQYLEGEILEEPSNLEELQVLGLVSHSNIQESVCGRASNKVIQYQDPIPINSSSVLAFLSRFPQRLRMYHSSQELMCRDFTALLTLKTKKLYTFQNSNFVLCSWGELQSEEGPRDGIRSQGLALVPYLEISSFCLCGLLARQAPEQGVISPSVSLFKAFTCSSHLVAFQIFIRWGSWGKLQSKMGDFFYLPETPDSFHT</sequence>
<proteinExistence type="predicted"/>
<dbReference type="EMBL" id="JACEIK010004382">
    <property type="protein sequence ID" value="MCD9645266.1"/>
    <property type="molecule type" value="Genomic_DNA"/>
</dbReference>
<keyword evidence="2" id="KW-1185">Reference proteome</keyword>
<dbReference type="Proteomes" id="UP000823775">
    <property type="component" value="Unassembled WGS sequence"/>
</dbReference>
<accession>A0ABS8VDI5</accession>
<gene>
    <name evidence="1" type="ORF">HAX54_034092</name>
</gene>
<reference evidence="1 2" key="1">
    <citation type="journal article" date="2021" name="BMC Genomics">
        <title>Datura genome reveals duplications of psychoactive alkaloid biosynthetic genes and high mutation rate following tissue culture.</title>
        <authorList>
            <person name="Rajewski A."/>
            <person name="Carter-House D."/>
            <person name="Stajich J."/>
            <person name="Litt A."/>
        </authorList>
    </citation>
    <scope>NUCLEOTIDE SEQUENCE [LARGE SCALE GENOMIC DNA]</scope>
    <source>
        <strain evidence="1">AR-01</strain>
    </source>
</reference>